<keyword evidence="1" id="KW-0449">Lipoprotein</keyword>
<keyword evidence="2" id="KW-1185">Reference proteome</keyword>
<gene>
    <name evidence="1" type="ORF">CCAND38_590001</name>
</gene>
<evidence type="ECO:0000313" key="2">
    <source>
        <dbReference type="Proteomes" id="UP000045051"/>
    </source>
</evidence>
<dbReference type="RefSeq" id="WP_042344908.1">
    <property type="nucleotide sequence ID" value="NZ_CDOI01000172.1"/>
</dbReference>
<name>A0A0B7IEA8_9FLAO</name>
<accession>A0A0B7IEA8</accession>
<dbReference type="AlphaFoldDB" id="A0A0B7IEA8"/>
<reference evidence="1 2" key="1">
    <citation type="submission" date="2015-01" db="EMBL/GenBank/DDBJ databases">
        <authorList>
            <person name="Xiang T."/>
            <person name="Song Y."/>
            <person name="Huang L."/>
            <person name="Wang B."/>
            <person name="Wu P."/>
        </authorList>
    </citation>
    <scope>NUCLEOTIDE SEQUENCE [LARGE SCALE GENOMIC DNA]</scope>
    <source>
        <strain evidence="1 2">CcD38</strain>
    </source>
</reference>
<sequence length="105" mass="11701">MKKILFLASIWLMIIGCSGSKIEDDPEGIIISNGKIVDMGNPASDGCGWLIEINGIYFAMDGFDNQFQTNGLHVKVSYLHTKFHYLCGRGGKPFSVIKIIRMDKM</sequence>
<dbReference type="GeneID" id="97263804"/>
<dbReference type="Proteomes" id="UP000045051">
    <property type="component" value="Unassembled WGS sequence"/>
</dbReference>
<evidence type="ECO:0000313" key="1">
    <source>
        <dbReference type="EMBL" id="CEN48342.1"/>
    </source>
</evidence>
<dbReference type="EMBL" id="CDOI01000172">
    <property type="protein sequence ID" value="CEN48342.1"/>
    <property type="molecule type" value="Genomic_DNA"/>
</dbReference>
<protein>
    <submittedName>
        <fullName evidence="1">Putative Lipoprotein</fullName>
    </submittedName>
</protein>
<proteinExistence type="predicted"/>
<dbReference type="PROSITE" id="PS51257">
    <property type="entry name" value="PROKAR_LIPOPROTEIN"/>
    <property type="match status" value="1"/>
</dbReference>
<organism evidence="1 2">
    <name type="scientific">Capnocytophaga canis</name>
    <dbReference type="NCBI Taxonomy" id="1848903"/>
    <lineage>
        <taxon>Bacteria</taxon>
        <taxon>Pseudomonadati</taxon>
        <taxon>Bacteroidota</taxon>
        <taxon>Flavobacteriia</taxon>
        <taxon>Flavobacteriales</taxon>
        <taxon>Flavobacteriaceae</taxon>
        <taxon>Capnocytophaga</taxon>
    </lineage>
</organism>